<gene>
    <name evidence="1" type="ORF">B4U79_17453</name>
</gene>
<reference evidence="1 2" key="1">
    <citation type="journal article" date="2018" name="Gigascience">
        <title>Genomes of trombidid mites reveal novel predicted allergens and laterally-transferred genes associated with secondary metabolism.</title>
        <authorList>
            <person name="Dong X."/>
            <person name="Chaisiri K."/>
            <person name="Xia D."/>
            <person name="Armstrong S.D."/>
            <person name="Fang Y."/>
            <person name="Donnelly M.J."/>
            <person name="Kadowaki T."/>
            <person name="McGarry J.W."/>
            <person name="Darby A.C."/>
            <person name="Makepeace B.L."/>
        </authorList>
    </citation>
    <scope>NUCLEOTIDE SEQUENCE [LARGE SCALE GENOMIC DNA]</scope>
    <source>
        <strain evidence="1">UoL-WK</strain>
    </source>
</reference>
<proteinExistence type="predicted"/>
<dbReference type="Proteomes" id="UP000285301">
    <property type="component" value="Unassembled WGS sequence"/>
</dbReference>
<name>A0A443RB65_9ACAR</name>
<dbReference type="EMBL" id="NCKU01001292">
    <property type="protein sequence ID" value="RWS12496.1"/>
    <property type="molecule type" value="Genomic_DNA"/>
</dbReference>
<dbReference type="Gene3D" id="3.80.10.10">
    <property type="entry name" value="Ribonuclease Inhibitor"/>
    <property type="match status" value="1"/>
</dbReference>
<evidence type="ECO:0000313" key="2">
    <source>
        <dbReference type="Proteomes" id="UP000285301"/>
    </source>
</evidence>
<dbReference type="SUPFAM" id="SSF52047">
    <property type="entry name" value="RNI-like"/>
    <property type="match status" value="1"/>
</dbReference>
<comment type="caution">
    <text evidence="1">The sequence shown here is derived from an EMBL/GenBank/DDBJ whole genome shotgun (WGS) entry which is preliminary data.</text>
</comment>
<evidence type="ECO:0000313" key="1">
    <source>
        <dbReference type="EMBL" id="RWS12496.1"/>
    </source>
</evidence>
<dbReference type="InterPro" id="IPR032675">
    <property type="entry name" value="LRR_dom_sf"/>
</dbReference>
<dbReference type="AlphaFoldDB" id="A0A443RB65"/>
<protein>
    <submittedName>
        <fullName evidence="1">Uncharacterized protein</fullName>
    </submittedName>
</protein>
<sequence length="402" mass="46277">MKSKSEEMLKNRRDKLTVIIDGNDEKLDFLTQFFSNTNVVKVCKRRGHSLRPVLSKLVQKQIEHLELSGILKDDHLRRLSSTFSNVKHLKLSFDDGLLFTEVGISLMLLKFKNLESVEFSTLGEPLWFVAPNTTDAMASHQFLSVLHLKNVFFALDEFQKLIEAKATNLKCLELEYYGDDPIDANSLLKEIFDNCKNLIKLKLVFYYISIGNAEMLDIPCLTSLYLAFNNFVLTPYSEQFKSVIDLKLCIKETSDENFARILSSFPNVENLTMKWCLYESSLTSLAISRLNKLKKLIIASSLLVDPIFNENDVEQIFEFPSVRSGYSQNVTRILTAARKCVRFELHKISSEEELTAIVDAFEQIANERSDEIIKVKFFDYQPVFRPLPHNLKLTFKSVHPTQ</sequence>
<accession>A0A443RB65</accession>
<organism evidence="1 2">
    <name type="scientific">Dinothrombium tinctorium</name>
    <dbReference type="NCBI Taxonomy" id="1965070"/>
    <lineage>
        <taxon>Eukaryota</taxon>
        <taxon>Metazoa</taxon>
        <taxon>Ecdysozoa</taxon>
        <taxon>Arthropoda</taxon>
        <taxon>Chelicerata</taxon>
        <taxon>Arachnida</taxon>
        <taxon>Acari</taxon>
        <taxon>Acariformes</taxon>
        <taxon>Trombidiformes</taxon>
        <taxon>Prostigmata</taxon>
        <taxon>Anystina</taxon>
        <taxon>Parasitengona</taxon>
        <taxon>Trombidioidea</taxon>
        <taxon>Trombidiidae</taxon>
        <taxon>Dinothrombium</taxon>
    </lineage>
</organism>
<keyword evidence="2" id="KW-1185">Reference proteome</keyword>